<dbReference type="Pfam" id="PF02302">
    <property type="entry name" value="PTS_IIB"/>
    <property type="match status" value="1"/>
</dbReference>
<dbReference type="Gene3D" id="3.40.50.2300">
    <property type="match status" value="1"/>
</dbReference>
<keyword evidence="3 9" id="KW-0762">Sugar transport</keyword>
<keyword evidence="6" id="KW-0418">Kinase</keyword>
<dbReference type="GO" id="GO:0016301">
    <property type="term" value="F:kinase activity"/>
    <property type="evidence" value="ECO:0007669"/>
    <property type="project" value="UniProtKB-KW"/>
</dbReference>
<dbReference type="InterPro" id="IPR003501">
    <property type="entry name" value="PTS_EIIB_2/3"/>
</dbReference>
<reference evidence="9 10" key="1">
    <citation type="submission" date="2020-08" db="EMBL/GenBank/DDBJ databases">
        <authorList>
            <person name="Liu C."/>
            <person name="Sun Q."/>
        </authorList>
    </citation>
    <scope>NUCLEOTIDE SEQUENCE [LARGE SCALE GENOMIC DNA]</scope>
    <source>
        <strain evidence="9 10">NSJ-57</strain>
    </source>
</reference>
<dbReference type="AlphaFoldDB" id="A0A7G9GUZ4"/>
<keyword evidence="10" id="KW-1185">Reference proteome</keyword>
<dbReference type="CDD" id="cd05564">
    <property type="entry name" value="PTS_IIB_chitobiose_lichenan"/>
    <property type="match status" value="1"/>
</dbReference>
<dbReference type="GO" id="GO:0008982">
    <property type="term" value="F:protein-N(PI)-phosphohistidine-sugar phosphotransferase activity"/>
    <property type="evidence" value="ECO:0007669"/>
    <property type="project" value="InterPro"/>
</dbReference>
<dbReference type="SUPFAM" id="SSF52794">
    <property type="entry name" value="PTS system IIB component-like"/>
    <property type="match status" value="1"/>
</dbReference>
<dbReference type="PANTHER" id="PTHR34581:SF2">
    <property type="entry name" value="PTS SYSTEM N,N'-DIACETYLCHITOBIOSE-SPECIFIC EIIB COMPONENT"/>
    <property type="match status" value="1"/>
</dbReference>
<proteinExistence type="predicted"/>
<dbReference type="KEGG" id="fho:H9Q81_06505"/>
<evidence type="ECO:0000256" key="6">
    <source>
        <dbReference type="ARBA" id="ARBA00022777"/>
    </source>
</evidence>
<evidence type="ECO:0000256" key="7">
    <source>
        <dbReference type="PROSITE-ProRule" id="PRU00423"/>
    </source>
</evidence>
<dbReference type="InterPro" id="IPR051819">
    <property type="entry name" value="PTS_sugar-specific_EIIB"/>
</dbReference>
<evidence type="ECO:0000313" key="9">
    <source>
        <dbReference type="EMBL" id="QNM14626.1"/>
    </source>
</evidence>
<dbReference type="RefSeq" id="WP_101474182.1">
    <property type="nucleotide sequence ID" value="NZ_CP060637.1"/>
</dbReference>
<dbReference type="Proteomes" id="UP000515913">
    <property type="component" value="Chromosome"/>
</dbReference>
<dbReference type="PANTHER" id="PTHR34581">
    <property type="entry name" value="PTS SYSTEM N,N'-DIACETYLCHITOBIOSE-SPECIFIC EIIB COMPONENT"/>
    <property type="match status" value="1"/>
</dbReference>
<dbReference type="InterPro" id="IPR013012">
    <property type="entry name" value="PTS_EIIB_3"/>
</dbReference>
<dbReference type="PROSITE" id="PS51100">
    <property type="entry name" value="PTS_EIIB_TYPE_3"/>
    <property type="match status" value="1"/>
</dbReference>
<evidence type="ECO:0000313" key="10">
    <source>
        <dbReference type="Proteomes" id="UP000515913"/>
    </source>
</evidence>
<protein>
    <submittedName>
        <fullName evidence="9">PTS sugar transporter subunit IIB</fullName>
    </submittedName>
</protein>
<keyword evidence="2" id="KW-0597">Phosphoprotein</keyword>
<name>A0A7G9GUZ4_9FUSO</name>
<feature type="domain" description="PTS EIIB type-3" evidence="8">
    <location>
        <begin position="1"/>
        <end position="101"/>
    </location>
</feature>
<evidence type="ECO:0000256" key="1">
    <source>
        <dbReference type="ARBA" id="ARBA00022448"/>
    </source>
</evidence>
<evidence type="ECO:0000256" key="2">
    <source>
        <dbReference type="ARBA" id="ARBA00022553"/>
    </source>
</evidence>
<dbReference type="GO" id="GO:0009401">
    <property type="term" value="P:phosphoenolpyruvate-dependent sugar phosphotransferase system"/>
    <property type="evidence" value="ECO:0007669"/>
    <property type="project" value="UniProtKB-KW"/>
</dbReference>
<evidence type="ECO:0000256" key="5">
    <source>
        <dbReference type="ARBA" id="ARBA00022683"/>
    </source>
</evidence>
<accession>A0A7G9GUZ4</accession>
<gene>
    <name evidence="9" type="ORF">H9Q81_06505</name>
</gene>
<keyword evidence="4" id="KW-0808">Transferase</keyword>
<organism evidence="9 10">
    <name type="scientific">Fusobacterium hominis</name>
    <dbReference type="NCBI Taxonomy" id="2764326"/>
    <lineage>
        <taxon>Bacteria</taxon>
        <taxon>Fusobacteriati</taxon>
        <taxon>Fusobacteriota</taxon>
        <taxon>Fusobacteriia</taxon>
        <taxon>Fusobacteriales</taxon>
        <taxon>Fusobacteriaceae</taxon>
        <taxon>Fusobacterium</taxon>
    </lineage>
</organism>
<keyword evidence="5" id="KW-0598">Phosphotransferase system</keyword>
<evidence type="ECO:0000256" key="3">
    <source>
        <dbReference type="ARBA" id="ARBA00022597"/>
    </source>
</evidence>
<dbReference type="InterPro" id="IPR036095">
    <property type="entry name" value="PTS_EIIB-like_sf"/>
</dbReference>
<feature type="modified residue" description="Phosphocysteine; by EIIA" evidence="7">
    <location>
        <position position="8"/>
    </location>
</feature>
<sequence>MKKILLLCQAGMSTSLLVKKMTEAAQKKGIEAEIKAVGLEKFQENMDQYDVFLLGPQVKYKKAELEKIAAEVGKKVEVINTVDYGMMRGDKVLDFALGLIK</sequence>
<dbReference type="EMBL" id="CP060637">
    <property type="protein sequence ID" value="QNM14626.1"/>
    <property type="molecule type" value="Genomic_DNA"/>
</dbReference>
<evidence type="ECO:0000259" key="8">
    <source>
        <dbReference type="PROSITE" id="PS51100"/>
    </source>
</evidence>
<keyword evidence="1" id="KW-0813">Transport</keyword>
<evidence type="ECO:0000256" key="4">
    <source>
        <dbReference type="ARBA" id="ARBA00022679"/>
    </source>
</evidence>